<dbReference type="InterPro" id="IPR015424">
    <property type="entry name" value="PyrdxlP-dep_Trfase"/>
</dbReference>
<sequence length="786" mass="88442">MRNGSNSRRVYLDHAASTLPSESQLASVGRDLMDLTLILQQFNTNSDYYSVIFTLNATHSLKIVAECFDFGDVHSPGCHLTSKFDPNSGTPMFVYMNDAHTSVVGMRELIKIRCGQIYCVHFDEMVKIISQFNTTANKLDKNTDNNSTNQRSVNRNLFVITAMSNFCGRKYPLSVIEQIHSLKASQNFVCLDAASLVSTSFLDLSVYKPDFVTISLYKMFGYPTGVGALLVHNDSRGSLTKQYFGGGTVDLVDYHRFTVHRNSNFVQSFEDGTINFYGIASLKNGFDDLHSFGIKVIQQKTFALASRLYHILDQRTHPNGAKIADIYGINWRYDSSDEQGPIVTFNLLREDGSWIGYTEVAYSSLFVCCDSGTLHLFFRERANSLHDEEDELSMGLPTITNLRMQRFSWRSKSGNGRAQFFGADAKRWQNTECNLQVEKMCDLFGIEVRYGCLCNQGSCQRYLSISQKQLIHNHLKGKICDDAIDLIDGKPVGVVRVSFGRQSSDRVQCKVKLSGLEYDRQWMVTRNRNALSQSRNPSLCFIQPQIANNKLIVTSRSAGFDIELALENNDSTLMNDARMCATRMSTIDCGNEVAAWINEHLDTNGCRLNRISTYPSAHLEGSKGANLSNKSPYLLINRSSARHLANLIGADVDEVIKRFRANLVIDGIDSFIEDHIRSITIDTIRFNVLSFISCRLNIRYEPVVGHCSRCQMICIDQGDGTKDATLLTALRDFRAGSKITFGIYLELDERFDGAFLRTGMSVSYNISANNSNYNDDSYTHNDNINK</sequence>
<dbReference type="InterPro" id="IPR015422">
    <property type="entry name" value="PyrdxlP-dep_Trfase_small"/>
</dbReference>
<protein>
    <submittedName>
        <fullName evidence="5">Molybdenum cofactor sulfurase (inferred by orthology to a C. elegans protein)</fullName>
    </submittedName>
</protein>
<dbReference type="GO" id="GO:0006777">
    <property type="term" value="P:Mo-molybdopterin cofactor biosynthetic process"/>
    <property type="evidence" value="ECO:0007669"/>
    <property type="project" value="UniProtKB-KW"/>
</dbReference>
<organism evidence="5">
    <name type="scientific">Anisakis simplex</name>
    <name type="common">Herring worm</name>
    <dbReference type="NCBI Taxonomy" id="6269"/>
    <lineage>
        <taxon>Eukaryota</taxon>
        <taxon>Metazoa</taxon>
        <taxon>Ecdysozoa</taxon>
        <taxon>Nematoda</taxon>
        <taxon>Chromadorea</taxon>
        <taxon>Rhabditida</taxon>
        <taxon>Spirurina</taxon>
        <taxon>Ascaridomorpha</taxon>
        <taxon>Ascaridoidea</taxon>
        <taxon>Anisakidae</taxon>
        <taxon>Anisakis</taxon>
        <taxon>Anisakis simplex complex</taxon>
    </lineage>
</organism>
<dbReference type="Pfam" id="PF03476">
    <property type="entry name" value="MOSC_N"/>
    <property type="match status" value="1"/>
</dbReference>
<proteinExistence type="predicted"/>
<dbReference type="Proteomes" id="UP000267096">
    <property type="component" value="Unassembled WGS sequence"/>
</dbReference>
<dbReference type="Pfam" id="PF00266">
    <property type="entry name" value="Aminotran_5"/>
    <property type="match status" value="1"/>
</dbReference>
<dbReference type="InterPro" id="IPR000192">
    <property type="entry name" value="Aminotrans_V_dom"/>
</dbReference>
<dbReference type="PROSITE" id="PS51340">
    <property type="entry name" value="MOSC"/>
    <property type="match status" value="1"/>
</dbReference>
<dbReference type="PANTHER" id="PTHR14237">
    <property type="entry name" value="MOLYBDOPTERIN COFACTOR SULFURASE MOSC"/>
    <property type="match status" value="1"/>
</dbReference>
<keyword evidence="1" id="KW-0501">Molybdenum cofactor biosynthesis</keyword>
<gene>
    <name evidence="3" type="ORF">ASIM_LOCUS10171</name>
</gene>
<dbReference type="Pfam" id="PF03473">
    <property type="entry name" value="MOSC"/>
    <property type="match status" value="1"/>
</dbReference>
<dbReference type="Gene3D" id="3.90.1150.10">
    <property type="entry name" value="Aspartate Aminotransferase, domain 1"/>
    <property type="match status" value="1"/>
</dbReference>
<dbReference type="InterPro" id="IPR005303">
    <property type="entry name" value="MOCOS_middle"/>
</dbReference>
<dbReference type="OrthoDB" id="420046at2759"/>
<dbReference type="PANTHER" id="PTHR14237:SF80">
    <property type="entry name" value="MOLYBDENUM COFACTOR SULFURASE"/>
    <property type="match status" value="1"/>
</dbReference>
<dbReference type="SUPFAM" id="SSF53383">
    <property type="entry name" value="PLP-dependent transferases"/>
    <property type="match status" value="1"/>
</dbReference>
<evidence type="ECO:0000256" key="1">
    <source>
        <dbReference type="ARBA" id="ARBA00023150"/>
    </source>
</evidence>
<dbReference type="InterPro" id="IPR005302">
    <property type="entry name" value="MoCF_Sase_C"/>
</dbReference>
<dbReference type="InterPro" id="IPR015421">
    <property type="entry name" value="PyrdxlP-dep_Trfase_major"/>
</dbReference>
<dbReference type="GO" id="GO:0030170">
    <property type="term" value="F:pyridoxal phosphate binding"/>
    <property type="evidence" value="ECO:0007669"/>
    <property type="project" value="InterPro"/>
</dbReference>
<dbReference type="WBParaSite" id="ASIM_0001061301-mRNA-1">
    <property type="protein sequence ID" value="ASIM_0001061301-mRNA-1"/>
    <property type="gene ID" value="ASIM_0001061301"/>
</dbReference>
<name>A0A0M3JRR4_ANISI</name>
<evidence type="ECO:0000313" key="5">
    <source>
        <dbReference type="WBParaSite" id="ASIM_0001061301-mRNA-1"/>
    </source>
</evidence>
<feature type="domain" description="MOSC" evidence="2">
    <location>
        <begin position="609"/>
        <end position="765"/>
    </location>
</feature>
<dbReference type="SUPFAM" id="SSF141673">
    <property type="entry name" value="MOSC N-terminal domain-like"/>
    <property type="match status" value="1"/>
</dbReference>
<dbReference type="EMBL" id="UYRR01030986">
    <property type="protein sequence ID" value="VDK42460.1"/>
    <property type="molecule type" value="Genomic_DNA"/>
</dbReference>
<dbReference type="Gene3D" id="3.40.640.10">
    <property type="entry name" value="Type I PLP-dependent aspartate aminotransferase-like (Major domain)"/>
    <property type="match status" value="1"/>
</dbReference>
<reference evidence="5" key="1">
    <citation type="submission" date="2017-02" db="UniProtKB">
        <authorList>
            <consortium name="WormBaseParasite"/>
        </authorList>
    </citation>
    <scope>IDENTIFICATION</scope>
</reference>
<dbReference type="GO" id="GO:0003824">
    <property type="term" value="F:catalytic activity"/>
    <property type="evidence" value="ECO:0007669"/>
    <property type="project" value="InterPro"/>
</dbReference>
<evidence type="ECO:0000259" key="2">
    <source>
        <dbReference type="PROSITE" id="PS51340"/>
    </source>
</evidence>
<dbReference type="GO" id="GO:0030151">
    <property type="term" value="F:molybdenum ion binding"/>
    <property type="evidence" value="ECO:0007669"/>
    <property type="project" value="InterPro"/>
</dbReference>
<accession>A0A0M3JRR4</accession>
<keyword evidence="4" id="KW-1185">Reference proteome</keyword>
<evidence type="ECO:0000313" key="3">
    <source>
        <dbReference type="EMBL" id="VDK42460.1"/>
    </source>
</evidence>
<dbReference type="AlphaFoldDB" id="A0A0M3JRR4"/>
<evidence type="ECO:0000313" key="4">
    <source>
        <dbReference type="Proteomes" id="UP000267096"/>
    </source>
</evidence>
<reference evidence="3 4" key="2">
    <citation type="submission" date="2018-11" db="EMBL/GenBank/DDBJ databases">
        <authorList>
            <consortium name="Pathogen Informatics"/>
        </authorList>
    </citation>
    <scope>NUCLEOTIDE SEQUENCE [LARGE SCALE GENOMIC DNA]</scope>
</reference>